<evidence type="ECO:0000256" key="1">
    <source>
        <dbReference type="SAM" id="MobiDB-lite"/>
    </source>
</evidence>
<proteinExistence type="predicted"/>
<sequence>MVPTTPESTQCTASEDTNQVADGNDADLSALPDEANSPEGSVPTGGIEPGLNLTTNDAVEETAYSPTDRDSNVSLEPPDMDEDESGQVFYCDDTALYHMKMASYVGGTQLPL</sequence>
<keyword evidence="3" id="KW-1185">Reference proteome</keyword>
<dbReference type="Proteomes" id="UP000314294">
    <property type="component" value="Unassembled WGS sequence"/>
</dbReference>
<dbReference type="AlphaFoldDB" id="A0A4Z2EVL2"/>
<organism evidence="2 3">
    <name type="scientific">Liparis tanakae</name>
    <name type="common">Tanaka's snailfish</name>
    <dbReference type="NCBI Taxonomy" id="230148"/>
    <lineage>
        <taxon>Eukaryota</taxon>
        <taxon>Metazoa</taxon>
        <taxon>Chordata</taxon>
        <taxon>Craniata</taxon>
        <taxon>Vertebrata</taxon>
        <taxon>Euteleostomi</taxon>
        <taxon>Actinopterygii</taxon>
        <taxon>Neopterygii</taxon>
        <taxon>Teleostei</taxon>
        <taxon>Neoteleostei</taxon>
        <taxon>Acanthomorphata</taxon>
        <taxon>Eupercaria</taxon>
        <taxon>Perciformes</taxon>
        <taxon>Cottioidei</taxon>
        <taxon>Cottales</taxon>
        <taxon>Liparidae</taxon>
        <taxon>Liparis</taxon>
    </lineage>
</organism>
<protein>
    <submittedName>
        <fullName evidence="2">Uncharacterized protein</fullName>
    </submittedName>
</protein>
<accession>A0A4Z2EVL2</accession>
<feature type="compositionally biased region" description="Polar residues" evidence="1">
    <location>
        <begin position="1"/>
        <end position="21"/>
    </location>
</feature>
<gene>
    <name evidence="2" type="ORF">EYF80_057257</name>
</gene>
<dbReference type="EMBL" id="SRLO01002607">
    <property type="protein sequence ID" value="TNN32581.1"/>
    <property type="molecule type" value="Genomic_DNA"/>
</dbReference>
<evidence type="ECO:0000313" key="3">
    <source>
        <dbReference type="Proteomes" id="UP000314294"/>
    </source>
</evidence>
<name>A0A4Z2EVL2_9TELE</name>
<reference evidence="2 3" key="1">
    <citation type="submission" date="2019-03" db="EMBL/GenBank/DDBJ databases">
        <title>First draft genome of Liparis tanakae, snailfish: a comprehensive survey of snailfish specific genes.</title>
        <authorList>
            <person name="Kim W."/>
            <person name="Song I."/>
            <person name="Jeong J.-H."/>
            <person name="Kim D."/>
            <person name="Kim S."/>
            <person name="Ryu S."/>
            <person name="Song J.Y."/>
            <person name="Lee S.K."/>
        </authorList>
    </citation>
    <scope>NUCLEOTIDE SEQUENCE [LARGE SCALE GENOMIC DNA]</scope>
    <source>
        <tissue evidence="2">Muscle</tissue>
    </source>
</reference>
<comment type="caution">
    <text evidence="2">The sequence shown here is derived from an EMBL/GenBank/DDBJ whole genome shotgun (WGS) entry which is preliminary data.</text>
</comment>
<feature type="region of interest" description="Disordered" evidence="1">
    <location>
        <begin position="1"/>
        <end position="86"/>
    </location>
</feature>
<evidence type="ECO:0000313" key="2">
    <source>
        <dbReference type="EMBL" id="TNN32581.1"/>
    </source>
</evidence>